<feature type="domain" description="N-acetyltransferase" evidence="3">
    <location>
        <begin position="1"/>
        <end position="88"/>
    </location>
</feature>
<sequence length="94" mass="10399">MAGYDGHRGWIYSLAVTPTQQRRGIGSTLIRHAEQALSNLDCPKINLQVRSQNDEVVAFYGSLGYDTEQRISMGKRLASHAKIGEPDDAREPPS</sequence>
<accession>A0A518HMS4</accession>
<dbReference type="PANTHER" id="PTHR43877:SF1">
    <property type="entry name" value="ACETYLTRANSFERASE"/>
    <property type="match status" value="1"/>
</dbReference>
<dbReference type="InterPro" id="IPR016181">
    <property type="entry name" value="Acyl_CoA_acyltransferase"/>
</dbReference>
<dbReference type="Gene3D" id="3.40.630.30">
    <property type="match status" value="1"/>
</dbReference>
<dbReference type="KEGG" id="snep:Enr13x_19980"/>
<dbReference type="PANTHER" id="PTHR43877">
    <property type="entry name" value="AMINOALKYLPHOSPHONATE N-ACETYLTRANSFERASE-RELATED-RELATED"/>
    <property type="match status" value="1"/>
</dbReference>
<name>A0A518HMS4_9BACT</name>
<dbReference type="AlphaFoldDB" id="A0A518HMS4"/>
<evidence type="ECO:0000313" key="5">
    <source>
        <dbReference type="Proteomes" id="UP000319004"/>
    </source>
</evidence>
<evidence type="ECO:0000259" key="3">
    <source>
        <dbReference type="PROSITE" id="PS51186"/>
    </source>
</evidence>
<protein>
    <submittedName>
        <fullName evidence="4">Acetyltransferase YpeA</fullName>
        <ecNumber evidence="4">2.3.1.-</ecNumber>
    </submittedName>
</protein>
<reference evidence="4 5" key="1">
    <citation type="submission" date="2019-03" db="EMBL/GenBank/DDBJ databases">
        <title>Deep-cultivation of Planctomycetes and their phenomic and genomic characterization uncovers novel biology.</title>
        <authorList>
            <person name="Wiegand S."/>
            <person name="Jogler M."/>
            <person name="Boedeker C."/>
            <person name="Pinto D."/>
            <person name="Vollmers J."/>
            <person name="Rivas-Marin E."/>
            <person name="Kohn T."/>
            <person name="Peeters S.H."/>
            <person name="Heuer A."/>
            <person name="Rast P."/>
            <person name="Oberbeckmann S."/>
            <person name="Bunk B."/>
            <person name="Jeske O."/>
            <person name="Meyerdierks A."/>
            <person name="Storesund J.E."/>
            <person name="Kallscheuer N."/>
            <person name="Luecker S."/>
            <person name="Lage O.M."/>
            <person name="Pohl T."/>
            <person name="Merkel B.J."/>
            <person name="Hornburger P."/>
            <person name="Mueller R.-W."/>
            <person name="Bruemmer F."/>
            <person name="Labrenz M."/>
            <person name="Spormann A.M."/>
            <person name="Op den Camp H."/>
            <person name="Overmann J."/>
            <person name="Amann R."/>
            <person name="Jetten M.S.M."/>
            <person name="Mascher T."/>
            <person name="Medema M.H."/>
            <person name="Devos D.P."/>
            <person name="Kaster A.-K."/>
            <person name="Ovreas L."/>
            <person name="Rohde M."/>
            <person name="Galperin M.Y."/>
            <person name="Jogler C."/>
        </authorList>
    </citation>
    <scope>NUCLEOTIDE SEQUENCE [LARGE SCALE GENOMIC DNA]</scope>
    <source>
        <strain evidence="4 5">Enr13</strain>
    </source>
</reference>
<dbReference type="EC" id="2.3.1.-" evidence="4"/>
<dbReference type="Pfam" id="PF00583">
    <property type="entry name" value="Acetyltransf_1"/>
    <property type="match status" value="1"/>
</dbReference>
<dbReference type="InterPro" id="IPR050832">
    <property type="entry name" value="Bact_Acetyltransf"/>
</dbReference>
<keyword evidence="5" id="KW-1185">Reference proteome</keyword>
<dbReference type="Proteomes" id="UP000319004">
    <property type="component" value="Chromosome"/>
</dbReference>
<keyword evidence="1 4" id="KW-0808">Transferase</keyword>
<dbReference type="InterPro" id="IPR000182">
    <property type="entry name" value="GNAT_dom"/>
</dbReference>
<dbReference type="EMBL" id="CP037423">
    <property type="protein sequence ID" value="QDV42155.1"/>
    <property type="molecule type" value="Genomic_DNA"/>
</dbReference>
<keyword evidence="2 4" id="KW-0012">Acyltransferase</keyword>
<dbReference type="GO" id="GO:0016747">
    <property type="term" value="F:acyltransferase activity, transferring groups other than amino-acyl groups"/>
    <property type="evidence" value="ECO:0007669"/>
    <property type="project" value="InterPro"/>
</dbReference>
<dbReference type="CDD" id="cd04301">
    <property type="entry name" value="NAT_SF"/>
    <property type="match status" value="1"/>
</dbReference>
<evidence type="ECO:0000256" key="1">
    <source>
        <dbReference type="ARBA" id="ARBA00022679"/>
    </source>
</evidence>
<dbReference type="PROSITE" id="PS51186">
    <property type="entry name" value="GNAT"/>
    <property type="match status" value="1"/>
</dbReference>
<gene>
    <name evidence="4" type="primary">ypeA_2</name>
    <name evidence="4" type="ORF">Enr13x_19980</name>
</gene>
<evidence type="ECO:0000256" key="2">
    <source>
        <dbReference type="ARBA" id="ARBA00023315"/>
    </source>
</evidence>
<organism evidence="4 5">
    <name type="scientific">Stieleria neptunia</name>
    <dbReference type="NCBI Taxonomy" id="2527979"/>
    <lineage>
        <taxon>Bacteria</taxon>
        <taxon>Pseudomonadati</taxon>
        <taxon>Planctomycetota</taxon>
        <taxon>Planctomycetia</taxon>
        <taxon>Pirellulales</taxon>
        <taxon>Pirellulaceae</taxon>
        <taxon>Stieleria</taxon>
    </lineage>
</organism>
<proteinExistence type="predicted"/>
<evidence type="ECO:0000313" key="4">
    <source>
        <dbReference type="EMBL" id="QDV42155.1"/>
    </source>
</evidence>
<dbReference type="SUPFAM" id="SSF55729">
    <property type="entry name" value="Acyl-CoA N-acyltransferases (Nat)"/>
    <property type="match status" value="1"/>
</dbReference>